<protein>
    <submittedName>
        <fullName evidence="1">Uncharacterized protein</fullName>
    </submittedName>
</protein>
<evidence type="ECO:0000313" key="2">
    <source>
        <dbReference type="Proteomes" id="UP000744676"/>
    </source>
</evidence>
<dbReference type="Proteomes" id="UP000744676">
    <property type="component" value="Unassembled WGS sequence"/>
</dbReference>
<keyword evidence="2" id="KW-1185">Reference proteome</keyword>
<evidence type="ECO:0000313" key="1">
    <source>
        <dbReference type="EMBL" id="KAF5102763.1"/>
    </source>
</evidence>
<sequence>MPPKPPFTSLLVRHRLPPLNHESSAASAPSSSSNKLAQILNAGAPATKHSPLMIKPISAAQKKFITKPFTPLSTSSSTSSSNKLVVASKPPAKRRDIHAPDFSYKVNYPIQPSPGADIVPPDQRALVPTNIDMKKYATSVDSRNFLTVYEYQLNNQWIIWDYHTGYVHLTGIWKAIGHNKADIVKLIENSPHLEPVIKRVRGGFLKIQGTWVPFEIAKALAARTCYYIRYALVPVFGPDFPEACLKPDEPGFGQLQLRFVPSTGKRRRRKRKELENGTPIMAGTSTGFGATNHYEEDGDELMSPRKRTKSESGPKPVFPGSSSSRSNSNSSESGGSRADSLLLSDVVRSMVSPTMVHDTPTNLFYASPQAVPLTQFPGSSRSHQNSIVSSASEEDEDEMNPLMSTSPFQADTQRELYQVLQATRSLQQMSMLNSSSQFHSLNNSATNGNSSITASYPKGFEFAGKLWKWDGHEKLNVVGNVERKVLLPRLGSVPNFRAPPPSVGTANGSSFSKMDIKRLLC</sequence>
<proteinExistence type="predicted"/>
<name>A0ACB6VAF3_9ASCO</name>
<accession>A0ACB6VAF3</accession>
<gene>
    <name evidence="1" type="ORF">D0Z00_000255</name>
</gene>
<dbReference type="EMBL" id="QVQA01000003">
    <property type="protein sequence ID" value="KAF5102763.1"/>
    <property type="molecule type" value="Genomic_DNA"/>
</dbReference>
<organism evidence="1 2">
    <name type="scientific">Geotrichum galactomycetum</name>
    <dbReference type="NCBI Taxonomy" id="27317"/>
    <lineage>
        <taxon>Eukaryota</taxon>
        <taxon>Fungi</taxon>
        <taxon>Dikarya</taxon>
        <taxon>Ascomycota</taxon>
        <taxon>Saccharomycotina</taxon>
        <taxon>Dipodascomycetes</taxon>
        <taxon>Dipodascales</taxon>
        <taxon>Dipodascaceae</taxon>
        <taxon>Geotrichum</taxon>
    </lineage>
</organism>
<reference evidence="1 2" key="1">
    <citation type="journal article" date="2020" name="Front. Microbiol.">
        <title>Phenotypic and Genetic Characterization of the Cheese Ripening Yeast Geotrichum candidum.</title>
        <authorList>
            <person name="Perkins V."/>
            <person name="Vignola S."/>
            <person name="Lessard M.H."/>
            <person name="Plante P.L."/>
            <person name="Corbeil J."/>
            <person name="Dugat-Bony E."/>
            <person name="Frenette M."/>
            <person name="Labrie S."/>
        </authorList>
    </citation>
    <scope>NUCLEOTIDE SEQUENCE [LARGE SCALE GENOMIC DNA]</scope>
    <source>
        <strain evidence="1 2">LMA-1147</strain>
    </source>
</reference>
<comment type="caution">
    <text evidence="1">The sequence shown here is derived from an EMBL/GenBank/DDBJ whole genome shotgun (WGS) entry which is preliminary data.</text>
</comment>